<accession>A0AAV8PZ62</accession>
<feature type="compositionally biased region" description="Basic residues" evidence="1">
    <location>
        <begin position="65"/>
        <end position="74"/>
    </location>
</feature>
<organism evidence="2 3">
    <name type="scientific">Ensete ventricosum</name>
    <name type="common">Abyssinian banana</name>
    <name type="synonym">Musa ensete</name>
    <dbReference type="NCBI Taxonomy" id="4639"/>
    <lineage>
        <taxon>Eukaryota</taxon>
        <taxon>Viridiplantae</taxon>
        <taxon>Streptophyta</taxon>
        <taxon>Embryophyta</taxon>
        <taxon>Tracheophyta</taxon>
        <taxon>Spermatophyta</taxon>
        <taxon>Magnoliopsida</taxon>
        <taxon>Liliopsida</taxon>
        <taxon>Zingiberales</taxon>
        <taxon>Musaceae</taxon>
        <taxon>Ensete</taxon>
    </lineage>
</organism>
<sequence>MERKTTWVVPPTISLSFSGTLAPPLTRNRITRAPSSTWLIPSRDPSVRFYHPGPSPRLSPPRPQHGGRSRRIGRDRRPGAPSRSFGPMSPRSRGTEASARSSRCCSRGTDTTVAPIGRAGRTAKLLKADLAFLDCLEKTRTTTERGGVSAAVMYRTMCIMGLRNIIIPYRMHLVKLQSGPSIMEVFNNLISKVTYSSNIRAEKRKDML</sequence>
<protein>
    <submittedName>
        <fullName evidence="2">Uncharacterized protein</fullName>
    </submittedName>
</protein>
<dbReference type="PANTHER" id="PTHR37246:SF1">
    <property type="entry name" value="PHOSPHOLIPASE A2 FAMILY PROTEIN"/>
    <property type="match status" value="1"/>
</dbReference>
<gene>
    <name evidence="2" type="ORF">OPV22_030042</name>
</gene>
<keyword evidence="3" id="KW-1185">Reference proteome</keyword>
<proteinExistence type="predicted"/>
<feature type="compositionally biased region" description="Pro residues" evidence="1">
    <location>
        <begin position="53"/>
        <end position="63"/>
    </location>
</feature>
<evidence type="ECO:0000313" key="2">
    <source>
        <dbReference type="EMBL" id="KAJ8467490.1"/>
    </source>
</evidence>
<evidence type="ECO:0000256" key="1">
    <source>
        <dbReference type="SAM" id="MobiDB-lite"/>
    </source>
</evidence>
<reference evidence="2 3" key="1">
    <citation type="submission" date="2022-12" db="EMBL/GenBank/DDBJ databases">
        <title>Chromosome-scale assembly of the Ensete ventricosum genome.</title>
        <authorList>
            <person name="Dussert Y."/>
            <person name="Stocks J."/>
            <person name="Wendawek A."/>
            <person name="Woldeyes F."/>
            <person name="Nichols R.A."/>
            <person name="Borrell J.S."/>
        </authorList>
    </citation>
    <scope>NUCLEOTIDE SEQUENCE [LARGE SCALE GENOMIC DNA]</scope>
    <source>
        <strain evidence="3">cv. Maze</strain>
        <tissue evidence="2">Seeds</tissue>
    </source>
</reference>
<dbReference type="PANTHER" id="PTHR37246">
    <property type="entry name" value="OS07G0658000 PROTEIN"/>
    <property type="match status" value="1"/>
</dbReference>
<name>A0AAV8PZ62_ENSVE</name>
<dbReference type="AlphaFoldDB" id="A0AAV8PZ62"/>
<comment type="caution">
    <text evidence="2">The sequence shown here is derived from an EMBL/GenBank/DDBJ whole genome shotgun (WGS) entry which is preliminary data.</text>
</comment>
<evidence type="ECO:0000313" key="3">
    <source>
        <dbReference type="Proteomes" id="UP001222027"/>
    </source>
</evidence>
<dbReference type="Proteomes" id="UP001222027">
    <property type="component" value="Unassembled WGS sequence"/>
</dbReference>
<feature type="region of interest" description="Disordered" evidence="1">
    <location>
        <begin position="36"/>
        <end position="113"/>
    </location>
</feature>
<dbReference type="EMBL" id="JAQQAF010000008">
    <property type="protein sequence ID" value="KAJ8467490.1"/>
    <property type="molecule type" value="Genomic_DNA"/>
</dbReference>
<feature type="compositionally biased region" description="Low complexity" evidence="1">
    <location>
        <begin position="97"/>
        <end position="107"/>
    </location>
</feature>